<dbReference type="InterPro" id="IPR035218">
    <property type="entry name" value="DUF5327"/>
</dbReference>
<gene>
    <name evidence="2" type="ORF">SAMN05216565_104201</name>
</gene>
<dbReference type="STRING" id="930152.SAMN05216565_104201"/>
<evidence type="ECO:0000256" key="1">
    <source>
        <dbReference type="SAM" id="MobiDB-lite"/>
    </source>
</evidence>
<dbReference type="OrthoDB" id="2361717at2"/>
<sequence>MNIPMNRILDKMSNELAKAKQEQSEVRIREHLIVMRTLCDLVLEEKQDLNERTYSNNELNLVEKKMMSTPSRVDDDGNGDSLLDF</sequence>
<proteinExistence type="predicted"/>
<evidence type="ECO:0000313" key="3">
    <source>
        <dbReference type="Proteomes" id="UP000199159"/>
    </source>
</evidence>
<reference evidence="3" key="1">
    <citation type="submission" date="2016-10" db="EMBL/GenBank/DDBJ databases">
        <authorList>
            <person name="Varghese N."/>
            <person name="Submissions S."/>
        </authorList>
    </citation>
    <scope>NUCLEOTIDE SEQUENCE [LARGE SCALE GENOMIC DNA]</scope>
    <source>
        <strain evidence="3">IBRC-M10078</strain>
    </source>
</reference>
<dbReference type="AlphaFoldDB" id="A0A1H0U8C7"/>
<organism evidence="2 3">
    <name type="scientific">Litchfieldia salsa</name>
    <dbReference type="NCBI Taxonomy" id="930152"/>
    <lineage>
        <taxon>Bacteria</taxon>
        <taxon>Bacillati</taxon>
        <taxon>Bacillota</taxon>
        <taxon>Bacilli</taxon>
        <taxon>Bacillales</taxon>
        <taxon>Bacillaceae</taxon>
        <taxon>Litchfieldia</taxon>
    </lineage>
</organism>
<dbReference type="Proteomes" id="UP000199159">
    <property type="component" value="Unassembled WGS sequence"/>
</dbReference>
<dbReference type="RefSeq" id="WP_090853519.1">
    <property type="nucleotide sequence ID" value="NZ_FNJU01000004.1"/>
</dbReference>
<evidence type="ECO:0008006" key="4">
    <source>
        <dbReference type="Google" id="ProtNLM"/>
    </source>
</evidence>
<dbReference type="Pfam" id="PF17261">
    <property type="entry name" value="DUF5327"/>
    <property type="match status" value="1"/>
</dbReference>
<feature type="region of interest" description="Disordered" evidence="1">
    <location>
        <begin position="65"/>
        <end position="85"/>
    </location>
</feature>
<accession>A0A1H0U8C7</accession>
<keyword evidence="3" id="KW-1185">Reference proteome</keyword>
<protein>
    <recommendedName>
        <fullName evidence="4">YwdI family protein</fullName>
    </recommendedName>
</protein>
<dbReference type="EMBL" id="FNJU01000004">
    <property type="protein sequence ID" value="SDP62076.1"/>
    <property type="molecule type" value="Genomic_DNA"/>
</dbReference>
<name>A0A1H0U8C7_9BACI</name>
<evidence type="ECO:0000313" key="2">
    <source>
        <dbReference type="EMBL" id="SDP62076.1"/>
    </source>
</evidence>